<dbReference type="InterPro" id="IPR000504">
    <property type="entry name" value="RRM_dom"/>
</dbReference>
<evidence type="ECO:0000313" key="7">
    <source>
        <dbReference type="Proteomes" id="UP001157974"/>
    </source>
</evidence>
<sequence>MRLSKGSLGGVCGGLLGRLQRPRYGFNRIGSVYLQRLAGMCTESSKEDESEQVEEQPERKPRGNSIKGIPFKQCLEIRNLPSIMKRDMLRDHYAIFGNVLDAGVVPSGMKKYSQAHRSGPPKLRVTKGYVCFDSEESAVKAQKVTHGAKMGDFVLSVKILKRTLYNPRRGEENYLRPLLKVFISDLAPEVTLKDLRQMFEENGIAVDDLSSGKKSETDADLGIAFARFLNQADGKKALELSGTELHGSAIRIRPKRLDPIEKQIPGCRVIILNLDYNKSLEEITAHVKEKLSGVGELVSVQATRTEYDKSGHCLAEFEDEEKAKECIKQFNKSDVDGRTWEVFYAHKEVPGEASAESPILYITNLPESENVVRLRDSLRDFLIGMGQISQCRVFERCERNGKFLSAKVHCASTADAVELKNLLRGREFMERKLHATFTQQPILDTHRHPTIDV</sequence>
<feature type="compositionally biased region" description="Acidic residues" evidence="4">
    <location>
        <begin position="46"/>
        <end position="55"/>
    </location>
</feature>
<evidence type="ECO:0000256" key="3">
    <source>
        <dbReference type="PROSITE-ProRule" id="PRU00176"/>
    </source>
</evidence>
<dbReference type="SMART" id="SM00360">
    <property type="entry name" value="RRM"/>
    <property type="match status" value="4"/>
</dbReference>
<evidence type="ECO:0000256" key="1">
    <source>
        <dbReference type="ARBA" id="ARBA00022737"/>
    </source>
</evidence>
<organism evidence="6 7">
    <name type="scientific">Rhodosorus marinus</name>
    <dbReference type="NCBI Taxonomy" id="101924"/>
    <lineage>
        <taxon>Eukaryota</taxon>
        <taxon>Rhodophyta</taxon>
        <taxon>Stylonematophyceae</taxon>
        <taxon>Stylonematales</taxon>
        <taxon>Stylonemataceae</taxon>
        <taxon>Rhodosorus</taxon>
    </lineage>
</organism>
<dbReference type="EMBL" id="JAMWBK010000004">
    <property type="protein sequence ID" value="KAJ8905721.1"/>
    <property type="molecule type" value="Genomic_DNA"/>
</dbReference>
<feature type="domain" description="RRM" evidence="5">
    <location>
        <begin position="267"/>
        <end position="347"/>
    </location>
</feature>
<evidence type="ECO:0000256" key="4">
    <source>
        <dbReference type="SAM" id="MobiDB-lite"/>
    </source>
</evidence>
<accession>A0AAV8UT39</accession>
<dbReference type="AlphaFoldDB" id="A0AAV8UT39"/>
<comment type="caution">
    <text evidence="6">The sequence shown here is derived from an EMBL/GenBank/DDBJ whole genome shotgun (WGS) entry which is preliminary data.</text>
</comment>
<evidence type="ECO:0000259" key="5">
    <source>
        <dbReference type="PROSITE" id="PS50102"/>
    </source>
</evidence>
<name>A0AAV8UT39_9RHOD</name>
<dbReference type="InterPro" id="IPR012677">
    <property type="entry name" value="Nucleotide-bd_a/b_plait_sf"/>
</dbReference>
<proteinExistence type="predicted"/>
<dbReference type="GO" id="GO:0003723">
    <property type="term" value="F:RNA binding"/>
    <property type="evidence" value="ECO:0007669"/>
    <property type="project" value="UniProtKB-UniRule"/>
</dbReference>
<feature type="domain" description="RRM" evidence="5">
    <location>
        <begin position="179"/>
        <end position="257"/>
    </location>
</feature>
<keyword evidence="1" id="KW-0677">Repeat</keyword>
<dbReference type="PANTHER" id="PTHR24012">
    <property type="entry name" value="RNA BINDING PROTEIN"/>
    <property type="match status" value="1"/>
</dbReference>
<dbReference type="SUPFAM" id="SSF54928">
    <property type="entry name" value="RNA-binding domain, RBD"/>
    <property type="match status" value="3"/>
</dbReference>
<dbReference type="InterPro" id="IPR035979">
    <property type="entry name" value="RBD_domain_sf"/>
</dbReference>
<gene>
    <name evidence="6" type="ORF">NDN08_002226</name>
</gene>
<dbReference type="Proteomes" id="UP001157974">
    <property type="component" value="Unassembled WGS sequence"/>
</dbReference>
<dbReference type="Pfam" id="PF00076">
    <property type="entry name" value="RRM_1"/>
    <property type="match status" value="2"/>
</dbReference>
<dbReference type="CDD" id="cd00590">
    <property type="entry name" value="RRM_SF"/>
    <property type="match status" value="4"/>
</dbReference>
<feature type="region of interest" description="Disordered" evidence="4">
    <location>
        <begin position="44"/>
        <end position="67"/>
    </location>
</feature>
<dbReference type="Gene3D" id="3.30.70.330">
    <property type="match status" value="4"/>
</dbReference>
<keyword evidence="2 3" id="KW-0694">RNA-binding</keyword>
<protein>
    <recommendedName>
        <fullName evidence="5">RRM domain-containing protein</fullName>
    </recommendedName>
</protein>
<reference evidence="6 7" key="1">
    <citation type="journal article" date="2023" name="Nat. Commun.">
        <title>Origin of minicircular mitochondrial genomes in red algae.</title>
        <authorList>
            <person name="Lee Y."/>
            <person name="Cho C.H."/>
            <person name="Lee Y.M."/>
            <person name="Park S.I."/>
            <person name="Yang J.H."/>
            <person name="West J.A."/>
            <person name="Bhattacharya D."/>
            <person name="Yoon H.S."/>
        </authorList>
    </citation>
    <scope>NUCLEOTIDE SEQUENCE [LARGE SCALE GENOMIC DNA]</scope>
    <source>
        <strain evidence="6 7">CCMP1338</strain>
        <tissue evidence="6">Whole cell</tissue>
    </source>
</reference>
<evidence type="ECO:0000256" key="2">
    <source>
        <dbReference type="ARBA" id="ARBA00022884"/>
    </source>
</evidence>
<feature type="domain" description="RRM" evidence="5">
    <location>
        <begin position="73"/>
        <end position="162"/>
    </location>
</feature>
<dbReference type="PROSITE" id="PS50102">
    <property type="entry name" value="RRM"/>
    <property type="match status" value="3"/>
</dbReference>
<evidence type="ECO:0000313" key="6">
    <source>
        <dbReference type="EMBL" id="KAJ8905721.1"/>
    </source>
</evidence>
<keyword evidence="7" id="KW-1185">Reference proteome</keyword>